<dbReference type="Pfam" id="PF04151">
    <property type="entry name" value="PPC"/>
    <property type="match status" value="1"/>
</dbReference>
<comment type="caution">
    <text evidence="3">The sequence shown here is derived from an EMBL/GenBank/DDBJ whole genome shotgun (WGS) entry which is preliminary data.</text>
</comment>
<name>A0ABV7EG59_9SPHN</name>
<evidence type="ECO:0000259" key="2">
    <source>
        <dbReference type="Pfam" id="PF04151"/>
    </source>
</evidence>
<organism evidence="3 4">
    <name type="scientific">Alteraurantiacibacter lauratis</name>
    <dbReference type="NCBI Taxonomy" id="2054627"/>
    <lineage>
        <taxon>Bacteria</taxon>
        <taxon>Pseudomonadati</taxon>
        <taxon>Pseudomonadota</taxon>
        <taxon>Alphaproteobacteria</taxon>
        <taxon>Sphingomonadales</taxon>
        <taxon>Erythrobacteraceae</taxon>
        <taxon>Alteraurantiacibacter</taxon>
    </lineage>
</organism>
<reference evidence="4" key="1">
    <citation type="journal article" date="2019" name="Int. J. Syst. Evol. Microbiol.">
        <title>The Global Catalogue of Microorganisms (GCM) 10K type strain sequencing project: providing services to taxonomists for standard genome sequencing and annotation.</title>
        <authorList>
            <consortium name="The Broad Institute Genomics Platform"/>
            <consortium name="The Broad Institute Genome Sequencing Center for Infectious Disease"/>
            <person name="Wu L."/>
            <person name="Ma J."/>
        </authorList>
    </citation>
    <scope>NUCLEOTIDE SEQUENCE [LARGE SCALE GENOMIC DNA]</scope>
    <source>
        <strain evidence="4">KCTC 52606</strain>
    </source>
</reference>
<keyword evidence="1" id="KW-0732">Signal</keyword>
<feature type="domain" description="Peptidase C-terminal archaeal/bacterial" evidence="2">
    <location>
        <begin position="173"/>
        <end position="241"/>
    </location>
</feature>
<feature type="chain" id="PRO_5045809101" evidence="1">
    <location>
        <begin position="33"/>
        <end position="427"/>
    </location>
</feature>
<dbReference type="EMBL" id="JBHRSU010000027">
    <property type="protein sequence ID" value="MFC3100829.1"/>
    <property type="molecule type" value="Genomic_DNA"/>
</dbReference>
<sequence>MIRRVTSGFRAVLLAGAAAVLVPAIVPVAASAQSARNLDNARSDVLIFDGAVTTAPAVFRYTMQPNTTLQVDVIPKEGSDLDPVLTITDVRTGEVLAEDDDSGGNLASRARIVTEARRQVEITVSAFAFFSGEETNGPFELQLRPAPFVPEHTTAIDYGAEMRGRLTGGNPRLYTIRGEAGQLLEVALTARGDDLDPLLILYKGSGTMGEEVARDDDGGGGLNSLLRIRLPESGTYTIAASAYNASEGQFTLRVAPLRDVAATTGEQALGFGDPAEGYLTQSAYGEVEGEESAVTYRLGAEAIAAIRAGAGEVTINMTTPAFEDSDFPSNIDPFLELGFETPLGYSSVMSDDDGGEGLNARLAVDLRPLAMEGSDWLERLRIRASSIGGGGAFALELVEGLQAVEEETDFSAVEEVPFDAAVAPPAP</sequence>
<dbReference type="Proteomes" id="UP001595378">
    <property type="component" value="Unassembled WGS sequence"/>
</dbReference>
<proteinExistence type="predicted"/>
<dbReference type="InterPro" id="IPR007280">
    <property type="entry name" value="Peptidase_C_arc/bac"/>
</dbReference>
<keyword evidence="4" id="KW-1185">Reference proteome</keyword>
<dbReference type="Gene3D" id="2.60.120.380">
    <property type="match status" value="1"/>
</dbReference>
<dbReference type="RefSeq" id="WP_336920418.1">
    <property type="nucleotide sequence ID" value="NZ_JBANRN010000017.1"/>
</dbReference>
<protein>
    <submittedName>
        <fullName evidence="3">PPC domain-containing protein</fullName>
    </submittedName>
</protein>
<feature type="signal peptide" evidence="1">
    <location>
        <begin position="1"/>
        <end position="32"/>
    </location>
</feature>
<evidence type="ECO:0000313" key="3">
    <source>
        <dbReference type="EMBL" id="MFC3100829.1"/>
    </source>
</evidence>
<accession>A0ABV7EG59</accession>
<evidence type="ECO:0000256" key="1">
    <source>
        <dbReference type="SAM" id="SignalP"/>
    </source>
</evidence>
<gene>
    <name evidence="3" type="ORF">ACFODK_08015</name>
</gene>
<evidence type="ECO:0000313" key="4">
    <source>
        <dbReference type="Proteomes" id="UP001595378"/>
    </source>
</evidence>